<dbReference type="GO" id="GO:0000160">
    <property type="term" value="P:phosphorelay signal transduction system"/>
    <property type="evidence" value="ECO:0007669"/>
    <property type="project" value="InterPro"/>
</dbReference>
<dbReference type="PANTHER" id="PTHR45228:SF4">
    <property type="entry name" value="LIPOPROTEIN"/>
    <property type="match status" value="1"/>
</dbReference>
<dbReference type="InterPro" id="IPR006675">
    <property type="entry name" value="HDIG_dom"/>
</dbReference>
<gene>
    <name evidence="5" type="ORF">HY730_03385</name>
</gene>
<feature type="domain" description="HD" evidence="3">
    <location>
        <begin position="99"/>
        <end position="221"/>
    </location>
</feature>
<dbReference type="SMART" id="SM00471">
    <property type="entry name" value="HDc"/>
    <property type="match status" value="1"/>
</dbReference>
<evidence type="ECO:0000313" key="6">
    <source>
        <dbReference type="Proteomes" id="UP000772181"/>
    </source>
</evidence>
<dbReference type="PROSITE" id="PS50110">
    <property type="entry name" value="RESPONSE_REGULATORY"/>
    <property type="match status" value="1"/>
</dbReference>
<dbReference type="InterPro" id="IPR011006">
    <property type="entry name" value="CheY-like_superfamily"/>
</dbReference>
<dbReference type="Proteomes" id="UP000772181">
    <property type="component" value="Unassembled WGS sequence"/>
</dbReference>
<dbReference type="InterPro" id="IPR052020">
    <property type="entry name" value="Cyclic_di-GMP/3'3'-cGAMP_PDE"/>
</dbReference>
<feature type="domain" description="Response regulatory" evidence="2">
    <location>
        <begin position="1"/>
        <end position="36"/>
    </location>
</feature>
<dbReference type="Pfam" id="PF13487">
    <property type="entry name" value="HD_5"/>
    <property type="match status" value="1"/>
</dbReference>
<dbReference type="InterPro" id="IPR037522">
    <property type="entry name" value="HD_GYP_dom"/>
</dbReference>
<comment type="caution">
    <text evidence="1">Lacks conserved residue(s) required for the propagation of feature annotation.</text>
</comment>
<dbReference type="InterPro" id="IPR006674">
    <property type="entry name" value="HD_domain"/>
</dbReference>
<dbReference type="EMBL" id="JACQWF010000150">
    <property type="protein sequence ID" value="MBI4595403.1"/>
    <property type="molecule type" value="Genomic_DNA"/>
</dbReference>
<dbReference type="Gene3D" id="6.10.250.690">
    <property type="match status" value="1"/>
</dbReference>
<reference evidence="5" key="1">
    <citation type="submission" date="2020-07" db="EMBL/GenBank/DDBJ databases">
        <title>Huge and variable diversity of episymbiotic CPR bacteria and DPANN archaea in groundwater ecosystems.</title>
        <authorList>
            <person name="He C.Y."/>
            <person name="Keren R."/>
            <person name="Whittaker M."/>
            <person name="Farag I.F."/>
            <person name="Doudna J."/>
            <person name="Cate J.H.D."/>
            <person name="Banfield J.F."/>
        </authorList>
    </citation>
    <scope>NUCLEOTIDE SEQUENCE</scope>
    <source>
        <strain evidence="5">NC_groundwater_1482_Ag_S-0.65um_47_24</strain>
    </source>
</reference>
<dbReference type="SUPFAM" id="SSF109604">
    <property type="entry name" value="HD-domain/PDEase-like"/>
    <property type="match status" value="1"/>
</dbReference>
<evidence type="ECO:0000313" key="5">
    <source>
        <dbReference type="EMBL" id="MBI4595403.1"/>
    </source>
</evidence>
<evidence type="ECO:0000259" key="2">
    <source>
        <dbReference type="PROSITE" id="PS50110"/>
    </source>
</evidence>
<dbReference type="InterPro" id="IPR003607">
    <property type="entry name" value="HD/PDEase_dom"/>
</dbReference>
<dbReference type="AlphaFoldDB" id="A0A933GL77"/>
<proteinExistence type="predicted"/>
<feature type="domain" description="HD-GYP" evidence="4">
    <location>
        <begin position="77"/>
        <end position="268"/>
    </location>
</feature>
<evidence type="ECO:0000256" key="1">
    <source>
        <dbReference type="PROSITE-ProRule" id="PRU00169"/>
    </source>
</evidence>
<evidence type="ECO:0000259" key="3">
    <source>
        <dbReference type="PROSITE" id="PS51831"/>
    </source>
</evidence>
<organism evidence="5 6">
    <name type="scientific">Tectimicrobiota bacterium</name>
    <dbReference type="NCBI Taxonomy" id="2528274"/>
    <lineage>
        <taxon>Bacteria</taxon>
        <taxon>Pseudomonadati</taxon>
        <taxon>Nitrospinota/Tectimicrobiota group</taxon>
        <taxon>Candidatus Tectimicrobiota</taxon>
    </lineage>
</organism>
<dbReference type="PROSITE" id="PS51832">
    <property type="entry name" value="HD_GYP"/>
    <property type="match status" value="1"/>
</dbReference>
<dbReference type="NCBIfam" id="TIGR00277">
    <property type="entry name" value="HDIG"/>
    <property type="match status" value="1"/>
</dbReference>
<protein>
    <submittedName>
        <fullName evidence="5">HD domain-containing protein</fullName>
    </submittedName>
</protein>
<evidence type="ECO:0000259" key="4">
    <source>
        <dbReference type="PROSITE" id="PS51832"/>
    </source>
</evidence>
<name>A0A933GL77_UNCTE</name>
<accession>A0A933GL77</accession>
<sequence>MDEMESIMRCIEMGAADYLPKPFNPLLLQARINASLATKWLHDQEEISRQRIEEYNRVLEGRVQEQLQQLQESFAKLRKTLDGTVLALSSALERRDPYTAGHQQRVAQLACAIAKEIGLPEDRIEGLRVAGILHDIGKISVPFDILSKPGRIIKEEFNIIKIHSQVGYDILKSIEFPWEVAKFVLQHHESFDGSGYPAGLARENISLEARILKVADVVEAMASHRPYRASLGISKALEEILEKRGLHFDPAIVDACIIVFQEKGFAFD</sequence>
<dbReference type="PANTHER" id="PTHR45228">
    <property type="entry name" value="CYCLIC DI-GMP PHOSPHODIESTERASE TM_0186-RELATED"/>
    <property type="match status" value="1"/>
</dbReference>
<dbReference type="SUPFAM" id="SSF52172">
    <property type="entry name" value="CheY-like"/>
    <property type="match status" value="1"/>
</dbReference>
<dbReference type="Gene3D" id="1.10.3210.10">
    <property type="entry name" value="Hypothetical protein af1432"/>
    <property type="match status" value="1"/>
</dbReference>
<dbReference type="CDD" id="cd00077">
    <property type="entry name" value="HDc"/>
    <property type="match status" value="1"/>
</dbReference>
<comment type="caution">
    <text evidence="5">The sequence shown here is derived from an EMBL/GenBank/DDBJ whole genome shotgun (WGS) entry which is preliminary data.</text>
</comment>
<dbReference type="InterPro" id="IPR001789">
    <property type="entry name" value="Sig_transdc_resp-reg_receiver"/>
</dbReference>
<dbReference type="PROSITE" id="PS51831">
    <property type="entry name" value="HD"/>
    <property type="match status" value="1"/>
</dbReference>